<dbReference type="CDD" id="cd00118">
    <property type="entry name" value="LysM"/>
    <property type="match status" value="1"/>
</dbReference>
<reference evidence="2" key="1">
    <citation type="submission" date="2018-06" db="EMBL/GenBank/DDBJ databases">
        <authorList>
            <person name="Zhirakovskaya E."/>
        </authorList>
    </citation>
    <scope>NUCLEOTIDE SEQUENCE</scope>
</reference>
<dbReference type="AlphaFoldDB" id="A0A3B0TL92"/>
<sequence length="220" mass="24794">MFALCLMIAFVSGCAGLPVEREEIIVRKLPFRVSKRQGVYHKVQKGETLWRIAKTYSVALDDIIRANKIPNVAQVEKSQLVFIPGAKDLKHVLLDNGGVENDFIWPVKGKIISYFQQRQGLYINKGINIEVSKGEVVRAARTGRVIFSDYLAGYGQTIVLDHEDGLYSVYAQNAQLLVSLGDFVLKNNEIAHVGNYEKLAFLHFEIRKKSKADNPLNYLP</sequence>
<dbReference type="Pfam" id="PF01551">
    <property type="entry name" value="Peptidase_M23"/>
    <property type="match status" value="1"/>
</dbReference>
<evidence type="ECO:0000313" key="2">
    <source>
        <dbReference type="EMBL" id="VAW19461.1"/>
    </source>
</evidence>
<dbReference type="InterPro" id="IPR036779">
    <property type="entry name" value="LysM_dom_sf"/>
</dbReference>
<dbReference type="InterPro" id="IPR011055">
    <property type="entry name" value="Dup_hybrid_motif"/>
</dbReference>
<dbReference type="CDD" id="cd12797">
    <property type="entry name" value="M23_peptidase"/>
    <property type="match status" value="1"/>
</dbReference>
<gene>
    <name evidence="2" type="ORF">MNBD_BACTEROID05-969</name>
</gene>
<dbReference type="EMBL" id="UOEN01000473">
    <property type="protein sequence ID" value="VAW19461.1"/>
    <property type="molecule type" value="Genomic_DNA"/>
</dbReference>
<dbReference type="PANTHER" id="PTHR21666">
    <property type="entry name" value="PEPTIDASE-RELATED"/>
    <property type="match status" value="1"/>
</dbReference>
<dbReference type="InterPro" id="IPR018392">
    <property type="entry name" value="LysM"/>
</dbReference>
<dbReference type="InterPro" id="IPR050570">
    <property type="entry name" value="Cell_wall_metabolism_enzyme"/>
</dbReference>
<accession>A0A3B0TL92</accession>
<dbReference type="Gene3D" id="2.70.70.10">
    <property type="entry name" value="Glucose Permease (Domain IIA)"/>
    <property type="match status" value="1"/>
</dbReference>
<dbReference type="InterPro" id="IPR016047">
    <property type="entry name" value="M23ase_b-sheet_dom"/>
</dbReference>
<dbReference type="PROSITE" id="PS51782">
    <property type="entry name" value="LYSM"/>
    <property type="match status" value="1"/>
</dbReference>
<dbReference type="SMART" id="SM00257">
    <property type="entry name" value="LysM"/>
    <property type="match status" value="1"/>
</dbReference>
<proteinExistence type="predicted"/>
<protein>
    <recommendedName>
        <fullName evidence="1">LysM domain-containing protein</fullName>
    </recommendedName>
</protein>
<organism evidence="2">
    <name type="scientific">hydrothermal vent metagenome</name>
    <dbReference type="NCBI Taxonomy" id="652676"/>
    <lineage>
        <taxon>unclassified sequences</taxon>
        <taxon>metagenomes</taxon>
        <taxon>ecological metagenomes</taxon>
    </lineage>
</organism>
<name>A0A3B0TL92_9ZZZZ</name>
<dbReference type="Gene3D" id="3.10.350.10">
    <property type="entry name" value="LysM domain"/>
    <property type="match status" value="1"/>
</dbReference>
<dbReference type="PANTHER" id="PTHR21666:SF270">
    <property type="entry name" value="MUREIN HYDROLASE ACTIVATOR ENVC"/>
    <property type="match status" value="1"/>
</dbReference>
<dbReference type="Pfam" id="PF01476">
    <property type="entry name" value="LysM"/>
    <property type="match status" value="1"/>
</dbReference>
<dbReference type="GO" id="GO:0004222">
    <property type="term" value="F:metalloendopeptidase activity"/>
    <property type="evidence" value="ECO:0007669"/>
    <property type="project" value="TreeGrafter"/>
</dbReference>
<dbReference type="SUPFAM" id="SSF51261">
    <property type="entry name" value="Duplicated hybrid motif"/>
    <property type="match status" value="1"/>
</dbReference>
<feature type="domain" description="LysM" evidence="1">
    <location>
        <begin position="39"/>
        <end position="83"/>
    </location>
</feature>
<evidence type="ECO:0000259" key="1">
    <source>
        <dbReference type="PROSITE" id="PS51782"/>
    </source>
</evidence>